<dbReference type="InterPro" id="IPR016155">
    <property type="entry name" value="Mopterin_synth/thiamin_S_b"/>
</dbReference>
<dbReference type="EMBL" id="JAUSVS010000007">
    <property type="protein sequence ID" value="MDQ0465467.1"/>
    <property type="molecule type" value="Genomic_DNA"/>
</dbReference>
<evidence type="ECO:0000313" key="2">
    <source>
        <dbReference type="Proteomes" id="UP001228905"/>
    </source>
</evidence>
<reference evidence="1 2" key="1">
    <citation type="submission" date="2023-07" db="EMBL/GenBank/DDBJ databases">
        <title>Genomic Encyclopedia of Type Strains, Phase IV (KMG-IV): sequencing the most valuable type-strain genomes for metagenomic binning, comparative biology and taxonomic classification.</title>
        <authorList>
            <person name="Goeker M."/>
        </authorList>
    </citation>
    <scope>NUCLEOTIDE SEQUENCE [LARGE SCALE GENOMIC DNA]</scope>
    <source>
        <strain evidence="1 2">DSM 18695</strain>
    </source>
</reference>
<proteinExistence type="predicted"/>
<dbReference type="Pfam" id="PF02597">
    <property type="entry name" value="ThiS"/>
    <property type="match status" value="1"/>
</dbReference>
<dbReference type="InterPro" id="IPR012675">
    <property type="entry name" value="Beta-grasp_dom_sf"/>
</dbReference>
<name>A0ABU0IWZ6_9CAUL</name>
<accession>A0ABU0IWZ6</accession>
<dbReference type="InterPro" id="IPR003749">
    <property type="entry name" value="ThiS/MoaD-like"/>
</dbReference>
<sequence>MARVLLFGRLADAAGWRERIIEAASLSALRAALGDLVEGPGIQAAVDKAIVRGDMALTAASEVAFLPPMSGG</sequence>
<organism evidence="1 2">
    <name type="scientific">Caulobacter ginsengisoli</name>
    <dbReference type="NCBI Taxonomy" id="400775"/>
    <lineage>
        <taxon>Bacteria</taxon>
        <taxon>Pseudomonadati</taxon>
        <taxon>Pseudomonadota</taxon>
        <taxon>Alphaproteobacteria</taxon>
        <taxon>Caulobacterales</taxon>
        <taxon>Caulobacteraceae</taxon>
        <taxon>Caulobacter</taxon>
    </lineage>
</organism>
<keyword evidence="2" id="KW-1185">Reference proteome</keyword>
<gene>
    <name evidence="1" type="ORF">QO010_003256</name>
</gene>
<comment type="caution">
    <text evidence="1">The sequence shown here is derived from an EMBL/GenBank/DDBJ whole genome shotgun (WGS) entry which is preliminary data.</text>
</comment>
<evidence type="ECO:0000313" key="1">
    <source>
        <dbReference type="EMBL" id="MDQ0465467.1"/>
    </source>
</evidence>
<dbReference type="SUPFAM" id="SSF54285">
    <property type="entry name" value="MoaD/ThiS"/>
    <property type="match status" value="1"/>
</dbReference>
<dbReference type="Gene3D" id="3.10.20.30">
    <property type="match status" value="1"/>
</dbReference>
<dbReference type="Proteomes" id="UP001228905">
    <property type="component" value="Unassembled WGS sequence"/>
</dbReference>
<protein>
    <submittedName>
        <fullName evidence="1">Molybdopterin synthase sulfur carrier subunit</fullName>
    </submittedName>
</protein>
<dbReference type="RefSeq" id="WP_307350818.1">
    <property type="nucleotide sequence ID" value="NZ_JAUSVS010000007.1"/>
</dbReference>